<accession>A0A2G5HPR8</accession>
<dbReference type="Proteomes" id="UP000230605">
    <property type="component" value="Chromosome 6"/>
</dbReference>
<evidence type="ECO:0000256" key="1">
    <source>
        <dbReference type="SAM" id="MobiDB-lite"/>
    </source>
</evidence>
<feature type="region of interest" description="Disordered" evidence="1">
    <location>
        <begin position="95"/>
        <end position="122"/>
    </location>
</feature>
<dbReference type="AlphaFoldDB" id="A0A2G5HPR8"/>
<dbReference type="EMBL" id="LKMD01000104">
    <property type="protein sequence ID" value="PIA94518.1"/>
    <property type="molecule type" value="Genomic_DNA"/>
</dbReference>
<protein>
    <submittedName>
        <fullName evidence="2">Uncharacterized protein</fullName>
    </submittedName>
</protein>
<evidence type="ECO:0000313" key="3">
    <source>
        <dbReference type="Proteomes" id="UP000230605"/>
    </source>
</evidence>
<proteinExistence type="predicted"/>
<sequence length="314" mass="35416">MMEWDLANDLDKLYRVYPSPLALEEVARGALLLVTILRARMVPAVAATVLAAPKVGSNSRSDKSLSRCLSHPHSNLAGQRPPRTGICATANEHRSEPMDDVDGACKRVDGSKDDGHDDHDQKPKHIIIGSERVFHWSSICLFCFPCFICVREWVPRGIFDEYLTNLLLLPGMERDGWNEKHSTLLYSITIITTKIYDDQTTVISLAFVHFYISSFAFQGSPPEGTITSTIVGPRICTAEEGSDQKFHCEEPPSFGRSHGQAIRIVPNEGVGHERKKPKSEAKDQLRVDHCNFFPRQFRCTRTLRRNDMERDCCM</sequence>
<evidence type="ECO:0000313" key="2">
    <source>
        <dbReference type="EMBL" id="PIA94518.1"/>
    </source>
</evidence>
<feature type="non-terminal residue" evidence="2">
    <location>
        <position position="314"/>
    </location>
</feature>
<comment type="caution">
    <text evidence="2">The sequence shown here is derived from an EMBL/GenBank/DDBJ whole genome shotgun (WGS) entry which is preliminary data.</text>
</comment>
<reference evidence="2 3" key="1">
    <citation type="submission" date="2015-10" db="EMBL/GenBank/DDBJ databases">
        <title>The cercosporin biosynthetic gene cluster was horizontally transferred to several fungal lineages and shown to be expanded in Cercospora beticola based on microsynteny with recipient genomes.</title>
        <authorList>
            <person name="De Jonge R."/>
            <person name="Ebert M.K."/>
            <person name="Suttle J.C."/>
            <person name="Jurick Ii W.M."/>
            <person name="Secor G.A."/>
            <person name="Thomma B.P."/>
            <person name="Van De Peer Y."/>
            <person name="Bolton M.D."/>
        </authorList>
    </citation>
    <scope>NUCLEOTIDE SEQUENCE [LARGE SCALE GENOMIC DNA]</scope>
    <source>
        <strain evidence="2 3">09-40</strain>
    </source>
</reference>
<gene>
    <name evidence="2" type="ORF">CB0940_08947</name>
</gene>
<feature type="region of interest" description="Disordered" evidence="1">
    <location>
        <begin position="56"/>
        <end position="83"/>
    </location>
</feature>
<name>A0A2G5HPR8_CERBT</name>
<organism evidence="2 3">
    <name type="scientific">Cercospora beticola</name>
    <name type="common">Sugarbeet leaf spot fungus</name>
    <dbReference type="NCBI Taxonomy" id="122368"/>
    <lineage>
        <taxon>Eukaryota</taxon>
        <taxon>Fungi</taxon>
        <taxon>Dikarya</taxon>
        <taxon>Ascomycota</taxon>
        <taxon>Pezizomycotina</taxon>
        <taxon>Dothideomycetes</taxon>
        <taxon>Dothideomycetidae</taxon>
        <taxon>Mycosphaerellales</taxon>
        <taxon>Mycosphaerellaceae</taxon>
        <taxon>Cercospora</taxon>
    </lineage>
</organism>